<protein>
    <submittedName>
        <fullName evidence="2">Signal peptidase-like protein, no function established</fullName>
    </submittedName>
</protein>
<dbReference type="STRING" id="1618337.UT28_C0001G0097"/>
<proteinExistence type="predicted"/>
<dbReference type="PANTHER" id="PTHR43830:SF3">
    <property type="entry name" value="PROTEIN PSP1"/>
    <property type="match status" value="1"/>
</dbReference>
<dbReference type="NCBIfam" id="NF041131">
    <property type="entry name" value="RicT_YaaT_fam"/>
    <property type="match status" value="1"/>
</dbReference>
<feature type="domain" description="PSP1 C-terminal" evidence="1">
    <location>
        <begin position="53"/>
        <end position="138"/>
    </location>
</feature>
<evidence type="ECO:0000313" key="2">
    <source>
        <dbReference type="EMBL" id="AKM81912.1"/>
    </source>
</evidence>
<dbReference type="AlphaFoldDB" id="A0A0G4B4H9"/>
<reference evidence="2 3" key="1">
    <citation type="journal article" date="2015" name="Nature">
        <title>rRNA introns, odd ribosomes, and small enigmatic genomes across a large radiation of phyla.</title>
        <authorList>
            <person name="Brown C.T."/>
            <person name="Hug L.A."/>
            <person name="Thomas B.C."/>
            <person name="Sharon I."/>
            <person name="Castelle C.J."/>
            <person name="Singh A."/>
            <person name="Wilkins M.J."/>
            <person name="Williams K.H."/>
            <person name="Banfield J.F."/>
        </authorList>
    </citation>
    <scope>NUCLEOTIDE SEQUENCE [LARGE SCALE GENOMIC DNA]</scope>
</reference>
<gene>
    <name evidence="2" type="ORF">UT28_C0001G0097</name>
</gene>
<dbReference type="KEGG" id="bbgw:UT28_C0001G0097"/>
<dbReference type="InterPro" id="IPR047767">
    <property type="entry name" value="PSP1-like"/>
</dbReference>
<organism evidence="2 3">
    <name type="scientific">Berkelbacteria bacterium GW2011_GWE1_39_12</name>
    <dbReference type="NCBI Taxonomy" id="1618337"/>
    <lineage>
        <taxon>Bacteria</taxon>
        <taxon>Candidatus Berkelbacteria</taxon>
    </lineage>
</organism>
<name>A0A0G4B4H9_9BACT</name>
<dbReference type="PANTHER" id="PTHR43830">
    <property type="entry name" value="PROTEIN PSP1"/>
    <property type="match status" value="1"/>
</dbReference>
<sequence length="252" mass="27930">MRIKIPTTGQLGNVAGDYKIGQELVIEADGIMEPAIVLCEIDCSKLVQEQKTINVIREFTDQDKATKKQLKTQAVSFLEKARSKVFRHGLDMKILDADLSFDQKKLTLYFSADGRIDFRALVADMVGDFNKLIRLQQVGPREETKLFGGFGKCGRQLCCASFLNNLDNVTLDMAEVQDAGSVKSPKLAGCCGKLMCCLSYEANLYKDEKAKLPKVGSFFKSKDGEGKVLSQNVLEGRLTLETKDGKRIEVTV</sequence>
<evidence type="ECO:0000313" key="3">
    <source>
        <dbReference type="Proteomes" id="UP000035648"/>
    </source>
</evidence>
<accession>A0A0G4B4H9</accession>
<evidence type="ECO:0000259" key="1">
    <source>
        <dbReference type="PROSITE" id="PS51411"/>
    </source>
</evidence>
<dbReference type="InterPro" id="IPR007557">
    <property type="entry name" value="PSP1_C"/>
</dbReference>
<dbReference type="PROSITE" id="PS51411">
    <property type="entry name" value="PSP1_C"/>
    <property type="match status" value="1"/>
</dbReference>
<dbReference type="Proteomes" id="UP000035648">
    <property type="component" value="Chromosome"/>
</dbReference>
<dbReference type="Pfam" id="PF04468">
    <property type="entry name" value="PSP1"/>
    <property type="match status" value="1"/>
</dbReference>
<dbReference type="EMBL" id="CP011213">
    <property type="protein sequence ID" value="AKM81912.1"/>
    <property type="molecule type" value="Genomic_DNA"/>
</dbReference>
<dbReference type="GO" id="GO:0005737">
    <property type="term" value="C:cytoplasm"/>
    <property type="evidence" value="ECO:0007669"/>
    <property type="project" value="TreeGrafter"/>
</dbReference>